<feature type="compositionally biased region" description="Basic and acidic residues" evidence="1">
    <location>
        <begin position="70"/>
        <end position="81"/>
    </location>
</feature>
<gene>
    <name evidence="2" type="ORF">QJS10_CPA01g02751</name>
</gene>
<dbReference type="AlphaFoldDB" id="A0AAV9FL92"/>
<reference evidence="2" key="1">
    <citation type="journal article" date="2023" name="Nat. Commun.">
        <title>Diploid and tetraploid genomes of Acorus and the evolution of monocots.</title>
        <authorList>
            <person name="Ma L."/>
            <person name="Liu K.W."/>
            <person name="Li Z."/>
            <person name="Hsiao Y.Y."/>
            <person name="Qi Y."/>
            <person name="Fu T."/>
            <person name="Tang G.D."/>
            <person name="Zhang D."/>
            <person name="Sun W.H."/>
            <person name="Liu D.K."/>
            <person name="Li Y."/>
            <person name="Chen G.Z."/>
            <person name="Liu X.D."/>
            <person name="Liao X.Y."/>
            <person name="Jiang Y.T."/>
            <person name="Yu X."/>
            <person name="Hao Y."/>
            <person name="Huang J."/>
            <person name="Zhao X.W."/>
            <person name="Ke S."/>
            <person name="Chen Y.Y."/>
            <person name="Wu W.L."/>
            <person name="Hsu J.L."/>
            <person name="Lin Y.F."/>
            <person name="Huang M.D."/>
            <person name="Li C.Y."/>
            <person name="Huang L."/>
            <person name="Wang Z.W."/>
            <person name="Zhao X."/>
            <person name="Zhong W.Y."/>
            <person name="Peng D.H."/>
            <person name="Ahmad S."/>
            <person name="Lan S."/>
            <person name="Zhang J.S."/>
            <person name="Tsai W.C."/>
            <person name="Van de Peer Y."/>
            <person name="Liu Z.J."/>
        </authorList>
    </citation>
    <scope>NUCLEOTIDE SEQUENCE</scope>
    <source>
        <strain evidence="2">CP</strain>
    </source>
</reference>
<feature type="region of interest" description="Disordered" evidence="1">
    <location>
        <begin position="1"/>
        <end position="20"/>
    </location>
</feature>
<evidence type="ECO:0000256" key="1">
    <source>
        <dbReference type="SAM" id="MobiDB-lite"/>
    </source>
</evidence>
<name>A0AAV9FL92_ACOCL</name>
<evidence type="ECO:0000313" key="3">
    <source>
        <dbReference type="Proteomes" id="UP001180020"/>
    </source>
</evidence>
<comment type="caution">
    <text evidence="2">The sequence shown here is derived from an EMBL/GenBank/DDBJ whole genome shotgun (WGS) entry which is preliminary data.</text>
</comment>
<reference evidence="2" key="2">
    <citation type="submission" date="2023-06" db="EMBL/GenBank/DDBJ databases">
        <authorList>
            <person name="Ma L."/>
            <person name="Liu K.-W."/>
            <person name="Li Z."/>
            <person name="Hsiao Y.-Y."/>
            <person name="Qi Y."/>
            <person name="Fu T."/>
            <person name="Tang G."/>
            <person name="Zhang D."/>
            <person name="Sun W.-H."/>
            <person name="Liu D.-K."/>
            <person name="Li Y."/>
            <person name="Chen G.-Z."/>
            <person name="Liu X.-D."/>
            <person name="Liao X.-Y."/>
            <person name="Jiang Y.-T."/>
            <person name="Yu X."/>
            <person name="Hao Y."/>
            <person name="Huang J."/>
            <person name="Zhao X.-W."/>
            <person name="Ke S."/>
            <person name="Chen Y.-Y."/>
            <person name="Wu W.-L."/>
            <person name="Hsu J.-L."/>
            <person name="Lin Y.-F."/>
            <person name="Huang M.-D."/>
            <person name="Li C.-Y."/>
            <person name="Huang L."/>
            <person name="Wang Z.-W."/>
            <person name="Zhao X."/>
            <person name="Zhong W.-Y."/>
            <person name="Peng D.-H."/>
            <person name="Ahmad S."/>
            <person name="Lan S."/>
            <person name="Zhang J.-S."/>
            <person name="Tsai W.-C."/>
            <person name="Van De Peer Y."/>
            <person name="Liu Z.-J."/>
        </authorList>
    </citation>
    <scope>NUCLEOTIDE SEQUENCE</scope>
    <source>
        <strain evidence="2">CP</strain>
        <tissue evidence="2">Leaves</tissue>
    </source>
</reference>
<proteinExistence type="predicted"/>
<protein>
    <submittedName>
        <fullName evidence="2">Uncharacterized protein</fullName>
    </submittedName>
</protein>
<keyword evidence="3" id="KW-1185">Reference proteome</keyword>
<organism evidence="2 3">
    <name type="scientific">Acorus calamus</name>
    <name type="common">Sweet flag</name>
    <dbReference type="NCBI Taxonomy" id="4465"/>
    <lineage>
        <taxon>Eukaryota</taxon>
        <taxon>Viridiplantae</taxon>
        <taxon>Streptophyta</taxon>
        <taxon>Embryophyta</taxon>
        <taxon>Tracheophyta</taxon>
        <taxon>Spermatophyta</taxon>
        <taxon>Magnoliopsida</taxon>
        <taxon>Liliopsida</taxon>
        <taxon>Acoraceae</taxon>
        <taxon>Acorus</taxon>
    </lineage>
</organism>
<evidence type="ECO:0000313" key="2">
    <source>
        <dbReference type="EMBL" id="KAK1325698.1"/>
    </source>
</evidence>
<feature type="region of interest" description="Disordered" evidence="1">
    <location>
        <begin position="57"/>
        <end position="86"/>
    </location>
</feature>
<accession>A0AAV9FL92</accession>
<sequence>MQGRVDSGAPGGDRAEADRAVAEAPRIVGVARLMGITEFLFYRLSFEVAGEEEPVGLDADEAIGGPAAERGGDGSEGDARGEGGVGATEGGIRWVVVV</sequence>
<dbReference type="Proteomes" id="UP001180020">
    <property type="component" value="Unassembled WGS sequence"/>
</dbReference>
<dbReference type="EMBL" id="JAUJYO010000001">
    <property type="protein sequence ID" value="KAK1325698.1"/>
    <property type="molecule type" value="Genomic_DNA"/>
</dbReference>